<dbReference type="AlphaFoldDB" id="A0AAW5RQQ0"/>
<sequence length="398" mass="44039">MAIKAKAIQQQARQDPALTAVAQQAEQITDEQQAAAQALTNDAMKKAASSQTAAQIGKVFGDMKQSDLVAVLGGDKAAKNDKPEAMALGQGMMFLSKSMPDKDLMASLEVAAKFSMPVSFIGLLKGSGTITNTAKKLRGLAQQAGMSEDREPQVLLNPIAFEKYAITVVPTIIRDMGDGTFHRLEGSINVNYFLDAVAQQEGADRLNQRVGPIWQIEEISLVDEMKKRMEAIDWEAKKTAAVQRFWGNQRMYSLPPASKNEQWKIDPTVRVVKDMVDPKGNVLAKAGTVINPLAQAYAPLRMIVINPQSQQELEWAKSYREAHVFQGQTMVLATDYSREQGWDVMSRANDYLQTRTRLVPKELVDRFHLKATPTVIETVGTLFAVQQYAIDTPKEPQQ</sequence>
<proteinExistence type="predicted"/>
<organism evidence="1 2">
    <name type="scientific">Aeromonas media</name>
    <dbReference type="NCBI Taxonomy" id="651"/>
    <lineage>
        <taxon>Bacteria</taxon>
        <taxon>Pseudomonadati</taxon>
        <taxon>Pseudomonadota</taxon>
        <taxon>Gammaproteobacteria</taxon>
        <taxon>Aeromonadales</taxon>
        <taxon>Aeromonadaceae</taxon>
        <taxon>Aeromonas</taxon>
    </lineage>
</organism>
<dbReference type="Proteomes" id="UP001208651">
    <property type="component" value="Unassembled WGS sequence"/>
</dbReference>
<reference evidence="1" key="1">
    <citation type="submission" date="2022-01" db="EMBL/GenBank/DDBJ databases">
        <title>Comparison of Fish pathogen Aeromonas spp.</title>
        <authorList>
            <person name="Dubey S."/>
            <person name="Sorum H."/>
            <person name="Munangandu H.M."/>
        </authorList>
    </citation>
    <scope>NUCLEOTIDE SEQUENCE</scope>
    <source>
        <strain evidence="1">SD/21-15</strain>
    </source>
</reference>
<evidence type="ECO:0000313" key="1">
    <source>
        <dbReference type="EMBL" id="MCV3288944.1"/>
    </source>
</evidence>
<dbReference type="InterPro" id="IPR019106">
    <property type="entry name" value="T4SS_TrbC"/>
</dbReference>
<comment type="caution">
    <text evidence="1">The sequence shown here is derived from an EMBL/GenBank/DDBJ whole genome shotgun (WGS) entry which is preliminary data.</text>
</comment>
<dbReference type="EMBL" id="JAJVCY010000018">
    <property type="protein sequence ID" value="MCV3288944.1"/>
    <property type="molecule type" value="Genomic_DNA"/>
</dbReference>
<accession>A0AAW5RQQ0</accession>
<protein>
    <recommendedName>
        <fullName evidence="3">Conjugal transfer protein</fullName>
    </recommendedName>
</protein>
<dbReference type="RefSeq" id="WP_160838635.1">
    <property type="nucleotide sequence ID" value="NZ_JAJVCY010000018.1"/>
</dbReference>
<dbReference type="Pfam" id="PF09673">
    <property type="entry name" value="TrbC_Ftype"/>
    <property type="match status" value="1"/>
</dbReference>
<gene>
    <name evidence="1" type="ORF">LZT28_11865</name>
</gene>
<name>A0AAW5RQQ0_AERME</name>
<evidence type="ECO:0008006" key="3">
    <source>
        <dbReference type="Google" id="ProtNLM"/>
    </source>
</evidence>
<evidence type="ECO:0000313" key="2">
    <source>
        <dbReference type="Proteomes" id="UP001208651"/>
    </source>
</evidence>